<dbReference type="Proteomes" id="UP000827986">
    <property type="component" value="Unassembled WGS sequence"/>
</dbReference>
<protein>
    <submittedName>
        <fullName evidence="2">Uncharacterized protein</fullName>
    </submittedName>
</protein>
<accession>A0A9D3WZH8</accession>
<sequence length="128" mass="13655">MGPASPVYLPPPPPTPDQTLGSIQTNILALMGDSAKLCSGELGSSLKTLPSRGPGTDPCMRSCCQLWCLSPQCLCGFQSSHFRLPPARRPAQASKQHHPPLIGLHQLLAEFQNSMPASPPYPGIARFP</sequence>
<evidence type="ECO:0000313" key="2">
    <source>
        <dbReference type="EMBL" id="KAH1170646.1"/>
    </source>
</evidence>
<evidence type="ECO:0000256" key="1">
    <source>
        <dbReference type="SAM" id="MobiDB-lite"/>
    </source>
</evidence>
<gene>
    <name evidence="2" type="ORF">KIL84_006264</name>
</gene>
<evidence type="ECO:0000313" key="3">
    <source>
        <dbReference type="Proteomes" id="UP000827986"/>
    </source>
</evidence>
<proteinExistence type="predicted"/>
<name>A0A9D3WZH8_9SAUR</name>
<organism evidence="2 3">
    <name type="scientific">Mauremys mutica</name>
    <name type="common">yellowpond turtle</name>
    <dbReference type="NCBI Taxonomy" id="74926"/>
    <lineage>
        <taxon>Eukaryota</taxon>
        <taxon>Metazoa</taxon>
        <taxon>Chordata</taxon>
        <taxon>Craniata</taxon>
        <taxon>Vertebrata</taxon>
        <taxon>Euteleostomi</taxon>
        <taxon>Archelosauria</taxon>
        <taxon>Testudinata</taxon>
        <taxon>Testudines</taxon>
        <taxon>Cryptodira</taxon>
        <taxon>Durocryptodira</taxon>
        <taxon>Testudinoidea</taxon>
        <taxon>Geoemydidae</taxon>
        <taxon>Geoemydinae</taxon>
        <taxon>Mauremys</taxon>
    </lineage>
</organism>
<dbReference type="AlphaFoldDB" id="A0A9D3WZH8"/>
<feature type="region of interest" description="Disordered" evidence="1">
    <location>
        <begin position="1"/>
        <end position="21"/>
    </location>
</feature>
<keyword evidence="3" id="KW-1185">Reference proteome</keyword>
<comment type="caution">
    <text evidence="2">The sequence shown here is derived from an EMBL/GenBank/DDBJ whole genome shotgun (WGS) entry which is preliminary data.</text>
</comment>
<dbReference type="EMBL" id="JAHDVG010000483">
    <property type="protein sequence ID" value="KAH1170646.1"/>
    <property type="molecule type" value="Genomic_DNA"/>
</dbReference>
<reference evidence="2" key="1">
    <citation type="submission" date="2021-09" db="EMBL/GenBank/DDBJ databases">
        <title>The genome of Mauremys mutica provides insights into the evolution of semi-aquatic lifestyle.</title>
        <authorList>
            <person name="Gong S."/>
            <person name="Gao Y."/>
        </authorList>
    </citation>
    <scope>NUCLEOTIDE SEQUENCE</scope>
    <source>
        <strain evidence="2">MM-2020</strain>
        <tissue evidence="2">Muscle</tissue>
    </source>
</reference>